<evidence type="ECO:0000256" key="4">
    <source>
        <dbReference type="ARBA" id="ARBA00022723"/>
    </source>
</evidence>
<comment type="caution">
    <text evidence="11">The sequence shown here is derived from an EMBL/GenBank/DDBJ whole genome shotgun (WGS) entry which is preliminary data.</text>
</comment>
<dbReference type="EMBL" id="AAHBKJ010000047">
    <property type="protein sequence ID" value="EBU2437205.1"/>
    <property type="molecule type" value="Genomic_DNA"/>
</dbReference>
<keyword evidence="3" id="KW-0548">Nucleotidyltransferase</keyword>
<dbReference type="PROSITE" id="PS50878">
    <property type="entry name" value="RT_POL"/>
    <property type="match status" value="1"/>
</dbReference>
<evidence type="ECO:0000256" key="6">
    <source>
        <dbReference type="ARBA" id="ARBA00022918"/>
    </source>
</evidence>
<dbReference type="InterPro" id="IPR000477">
    <property type="entry name" value="RT_dom"/>
</dbReference>
<dbReference type="AlphaFoldDB" id="A0A5V4LFI6"/>
<keyword evidence="2" id="KW-0808">Transferase</keyword>
<dbReference type="Pfam" id="PF00078">
    <property type="entry name" value="RVT_1"/>
    <property type="match status" value="1"/>
</dbReference>
<dbReference type="CDD" id="cd03487">
    <property type="entry name" value="RT_Bac_retron_II"/>
    <property type="match status" value="1"/>
</dbReference>
<dbReference type="GO" id="GO:0003723">
    <property type="term" value="F:RNA binding"/>
    <property type="evidence" value="ECO:0007669"/>
    <property type="project" value="InterPro"/>
</dbReference>
<dbReference type="GO" id="GO:0051607">
    <property type="term" value="P:defense response to virus"/>
    <property type="evidence" value="ECO:0007669"/>
    <property type="project" value="UniProtKB-KW"/>
</dbReference>
<dbReference type="PRINTS" id="PR00866">
    <property type="entry name" value="RNADNAPOLMS"/>
</dbReference>
<evidence type="ECO:0000256" key="5">
    <source>
        <dbReference type="ARBA" id="ARBA00022842"/>
    </source>
</evidence>
<comment type="catalytic activity">
    <reaction evidence="9">
        <text>DNA(n) + a 2'-deoxyribonucleoside 5'-triphosphate = DNA(n+1) + diphosphate</text>
        <dbReference type="Rhea" id="RHEA:22508"/>
        <dbReference type="Rhea" id="RHEA-COMP:17339"/>
        <dbReference type="Rhea" id="RHEA-COMP:17340"/>
        <dbReference type="ChEBI" id="CHEBI:33019"/>
        <dbReference type="ChEBI" id="CHEBI:61560"/>
        <dbReference type="ChEBI" id="CHEBI:173112"/>
        <dbReference type="EC" id="2.7.7.49"/>
    </reaction>
</comment>
<organism evidence="11">
    <name type="scientific">Salmonella enterica</name>
    <name type="common">Salmonella choleraesuis</name>
    <dbReference type="NCBI Taxonomy" id="28901"/>
    <lineage>
        <taxon>Bacteria</taxon>
        <taxon>Pseudomonadati</taxon>
        <taxon>Pseudomonadota</taxon>
        <taxon>Gammaproteobacteria</taxon>
        <taxon>Enterobacterales</taxon>
        <taxon>Enterobacteriaceae</taxon>
        <taxon>Salmonella</taxon>
    </lineage>
</organism>
<evidence type="ECO:0000259" key="10">
    <source>
        <dbReference type="PROSITE" id="PS50878"/>
    </source>
</evidence>
<evidence type="ECO:0000256" key="2">
    <source>
        <dbReference type="ARBA" id="ARBA00022679"/>
    </source>
</evidence>
<evidence type="ECO:0000256" key="9">
    <source>
        <dbReference type="ARBA" id="ARBA00048173"/>
    </source>
</evidence>
<comment type="similarity">
    <text evidence="8">Belongs to the bacterial reverse transcriptase family.</text>
</comment>
<dbReference type="EC" id="2.7.7.49" evidence="1"/>
<dbReference type="SUPFAM" id="SSF56672">
    <property type="entry name" value="DNA/RNA polymerases"/>
    <property type="match status" value="1"/>
</dbReference>
<dbReference type="GO" id="GO:0003964">
    <property type="term" value="F:RNA-directed DNA polymerase activity"/>
    <property type="evidence" value="ECO:0007669"/>
    <property type="project" value="UniProtKB-KW"/>
</dbReference>
<reference evidence="11" key="1">
    <citation type="submission" date="2018-07" db="EMBL/GenBank/DDBJ databases">
        <authorList>
            <consortium name="GenomeTrakr network: Whole genome sequencing for foodborne pathogen traceback"/>
        </authorList>
    </citation>
    <scope>NUCLEOTIDE SEQUENCE</scope>
    <source>
        <strain evidence="11">CFSAN070570</strain>
    </source>
</reference>
<evidence type="ECO:0000313" key="11">
    <source>
        <dbReference type="EMBL" id="EBU2437205.1"/>
    </source>
</evidence>
<name>A0A5V4LFI6_SALER</name>
<feature type="domain" description="Reverse transcriptase" evidence="10">
    <location>
        <begin position="58"/>
        <end position="253"/>
    </location>
</feature>
<keyword evidence="4" id="KW-0479">Metal-binding</keyword>
<dbReference type="GO" id="GO:0046872">
    <property type="term" value="F:metal ion binding"/>
    <property type="evidence" value="ECO:0007669"/>
    <property type="project" value="UniProtKB-KW"/>
</dbReference>
<keyword evidence="5" id="KW-0460">Magnesium</keyword>
<keyword evidence="7" id="KW-0051">Antiviral defense</keyword>
<protein>
    <recommendedName>
        <fullName evidence="1">RNA-directed DNA polymerase</fullName>
        <ecNumber evidence="1">2.7.7.49</ecNumber>
    </recommendedName>
</protein>
<dbReference type="PANTHER" id="PTHR34047">
    <property type="entry name" value="NUCLEAR INTRON MATURASE 1, MITOCHONDRIAL-RELATED"/>
    <property type="match status" value="1"/>
</dbReference>
<keyword evidence="6 11" id="KW-0695">RNA-directed DNA polymerase</keyword>
<evidence type="ECO:0000256" key="8">
    <source>
        <dbReference type="ARBA" id="ARBA00034120"/>
    </source>
</evidence>
<proteinExistence type="inferred from homology"/>
<feature type="non-terminal residue" evidence="11">
    <location>
        <position position="253"/>
    </location>
</feature>
<dbReference type="InterPro" id="IPR043502">
    <property type="entry name" value="DNA/RNA_pol_sf"/>
</dbReference>
<accession>A0A5V4LFI6</accession>
<gene>
    <name evidence="11" type="ORF">CRJ19_19895</name>
</gene>
<dbReference type="PANTHER" id="PTHR34047:SF7">
    <property type="entry name" value="RNA-DIRECTED DNA POLYMERASE"/>
    <property type="match status" value="1"/>
</dbReference>
<dbReference type="InterPro" id="IPR051083">
    <property type="entry name" value="GrpII_Intron_Splice-Mob/Def"/>
</dbReference>
<sequence length="253" mass="28417">MKTPLPLFFTFTDAEQFLKALSTPLRDRYSAELIRLQGLRLPPLVSWSILSVAIGVSPQFITSLIKNKSKYYRVFSISKGRGKKKRIIEAPKVSIKIIQSWVAHHLSINHSLGISENAYAFIPGKNGIYEAASKHCGAKWILSIDLRDFFHTITSDIVISTLVEIGYRADQAAKLSELLTLNQRLPQGAPSSPVISNLVFRSTDLKINELISNTGIKYTRYADDLTFSGDDETFDIEELKDNVVELLLSDNWV</sequence>
<evidence type="ECO:0000256" key="3">
    <source>
        <dbReference type="ARBA" id="ARBA00022695"/>
    </source>
</evidence>
<evidence type="ECO:0000256" key="7">
    <source>
        <dbReference type="ARBA" id="ARBA00023118"/>
    </source>
</evidence>
<evidence type="ECO:0000256" key="1">
    <source>
        <dbReference type="ARBA" id="ARBA00012493"/>
    </source>
</evidence>
<dbReference type="InterPro" id="IPR000123">
    <property type="entry name" value="Reverse_transcriptase_msDNA"/>
</dbReference>